<feature type="region of interest" description="Disordered" evidence="6">
    <location>
        <begin position="1"/>
        <end position="25"/>
    </location>
</feature>
<dbReference type="CDD" id="cd00018">
    <property type="entry name" value="AP2"/>
    <property type="match status" value="1"/>
</dbReference>
<gene>
    <name evidence="8" type="ORF">DUNSADRAFT_3433</name>
</gene>
<reference evidence="8" key="1">
    <citation type="submission" date="2017-08" db="EMBL/GenBank/DDBJ databases">
        <authorList>
            <person name="Polle J.E."/>
            <person name="Barry K."/>
            <person name="Cushman J."/>
            <person name="Schmutz J."/>
            <person name="Tran D."/>
            <person name="Hathwaick L.T."/>
            <person name="Yim W.C."/>
            <person name="Jenkins J."/>
            <person name="Mckie-Krisberg Z.M."/>
            <person name="Prochnik S."/>
            <person name="Lindquist E."/>
            <person name="Dockter R.B."/>
            <person name="Adam C."/>
            <person name="Molina H."/>
            <person name="Bunkerborg J."/>
            <person name="Jin E."/>
            <person name="Buchheim M."/>
            <person name="Magnuson J."/>
        </authorList>
    </citation>
    <scope>NUCLEOTIDE SEQUENCE</scope>
    <source>
        <strain evidence="8">CCAP 19/18</strain>
    </source>
</reference>
<dbReference type="SUPFAM" id="SSF54171">
    <property type="entry name" value="DNA-binding domain"/>
    <property type="match status" value="1"/>
</dbReference>
<dbReference type="PANTHER" id="PTHR31194:SF189">
    <property type="entry name" value="AP2_ERF DOMAIN-CONTAINING PROTEIN"/>
    <property type="match status" value="1"/>
</dbReference>
<dbReference type="Pfam" id="PF00847">
    <property type="entry name" value="AP2"/>
    <property type="match status" value="1"/>
</dbReference>
<dbReference type="InterPro" id="IPR036955">
    <property type="entry name" value="AP2/ERF_dom_sf"/>
</dbReference>
<dbReference type="InterPro" id="IPR001471">
    <property type="entry name" value="AP2/ERF_dom"/>
</dbReference>
<feature type="domain" description="AP2/ERF" evidence="7">
    <location>
        <begin position="61"/>
        <end position="118"/>
    </location>
</feature>
<evidence type="ECO:0000256" key="3">
    <source>
        <dbReference type="ARBA" id="ARBA00023125"/>
    </source>
</evidence>
<keyword evidence="2" id="KW-0805">Transcription regulation</keyword>
<organism evidence="8 9">
    <name type="scientific">Dunaliella salina</name>
    <name type="common">Green alga</name>
    <name type="synonym">Protococcus salinus</name>
    <dbReference type="NCBI Taxonomy" id="3046"/>
    <lineage>
        <taxon>Eukaryota</taxon>
        <taxon>Viridiplantae</taxon>
        <taxon>Chlorophyta</taxon>
        <taxon>core chlorophytes</taxon>
        <taxon>Chlorophyceae</taxon>
        <taxon>CS clade</taxon>
        <taxon>Chlamydomonadales</taxon>
        <taxon>Dunaliellaceae</taxon>
        <taxon>Dunaliella</taxon>
    </lineage>
</organism>
<evidence type="ECO:0000256" key="4">
    <source>
        <dbReference type="ARBA" id="ARBA00023163"/>
    </source>
</evidence>
<accession>A0ABQ7GTY1</accession>
<dbReference type="InterPro" id="IPR016177">
    <property type="entry name" value="DNA-bd_dom_sf"/>
</dbReference>
<keyword evidence="9" id="KW-1185">Reference proteome</keyword>
<name>A0ABQ7GTY1_DUNSA</name>
<feature type="compositionally biased region" description="Low complexity" evidence="6">
    <location>
        <begin position="15"/>
        <end position="25"/>
    </location>
</feature>
<protein>
    <submittedName>
        <fullName evidence="8">DNA-binding domain-containing protein</fullName>
    </submittedName>
</protein>
<keyword evidence="3 8" id="KW-0238">DNA-binding</keyword>
<evidence type="ECO:0000256" key="5">
    <source>
        <dbReference type="ARBA" id="ARBA00023242"/>
    </source>
</evidence>
<evidence type="ECO:0000259" key="7">
    <source>
        <dbReference type="PROSITE" id="PS51032"/>
    </source>
</evidence>
<evidence type="ECO:0000313" key="9">
    <source>
        <dbReference type="Proteomes" id="UP000815325"/>
    </source>
</evidence>
<keyword evidence="4" id="KW-0804">Transcription</keyword>
<dbReference type="InterPro" id="IPR050913">
    <property type="entry name" value="AP2/ERF_ERF"/>
</dbReference>
<keyword evidence="5" id="KW-0539">Nucleus</keyword>
<sequence>MVFPPLVSSPNFRMSATSSQSSSGSSISAFAEDISAVRDQLRVDVPERRFPEEKKHKNRHGYRGVRQRAWGTYAAEIRDAKHKKRRWIGTFGTAEEAACAYDQAAVELHGLHAHTNFEWSKEPDIRTSAFQQQKGRKKRKALQVRINGPRVFFKALNVFKQTPSHF</sequence>
<dbReference type="PRINTS" id="PR00367">
    <property type="entry name" value="ETHRSPELEMNT"/>
</dbReference>
<dbReference type="EMBL" id="MU069592">
    <property type="protein sequence ID" value="KAF5838063.1"/>
    <property type="molecule type" value="Genomic_DNA"/>
</dbReference>
<evidence type="ECO:0000256" key="6">
    <source>
        <dbReference type="SAM" id="MobiDB-lite"/>
    </source>
</evidence>
<comment type="subcellular location">
    <subcellularLocation>
        <location evidence="1">Nucleus</location>
    </subcellularLocation>
</comment>
<dbReference type="PANTHER" id="PTHR31194">
    <property type="entry name" value="SHN SHINE , DNA BINDING / TRANSCRIPTION FACTOR"/>
    <property type="match status" value="1"/>
</dbReference>
<comment type="caution">
    <text evidence="8">The sequence shown here is derived from an EMBL/GenBank/DDBJ whole genome shotgun (WGS) entry which is preliminary data.</text>
</comment>
<evidence type="ECO:0000256" key="2">
    <source>
        <dbReference type="ARBA" id="ARBA00023015"/>
    </source>
</evidence>
<dbReference type="PROSITE" id="PS51032">
    <property type="entry name" value="AP2_ERF"/>
    <property type="match status" value="1"/>
</dbReference>
<dbReference type="SMART" id="SM00380">
    <property type="entry name" value="AP2"/>
    <property type="match status" value="1"/>
</dbReference>
<proteinExistence type="predicted"/>
<evidence type="ECO:0000313" key="8">
    <source>
        <dbReference type="EMBL" id="KAF5838063.1"/>
    </source>
</evidence>
<dbReference type="Proteomes" id="UP000815325">
    <property type="component" value="Unassembled WGS sequence"/>
</dbReference>
<dbReference type="GO" id="GO:0003677">
    <property type="term" value="F:DNA binding"/>
    <property type="evidence" value="ECO:0007669"/>
    <property type="project" value="UniProtKB-KW"/>
</dbReference>
<evidence type="ECO:0000256" key="1">
    <source>
        <dbReference type="ARBA" id="ARBA00004123"/>
    </source>
</evidence>
<dbReference type="Gene3D" id="3.30.730.10">
    <property type="entry name" value="AP2/ERF domain"/>
    <property type="match status" value="1"/>
</dbReference>